<dbReference type="EMBL" id="SJPK01000020">
    <property type="protein sequence ID" value="TWT55906.1"/>
    <property type="molecule type" value="Genomic_DNA"/>
</dbReference>
<sequence>MPRQKRSDEAGKKKVTGVVLKKKVTGVVKKKVTGVVLADSVVQNEPFYAIILDASHAPAKAI</sequence>
<evidence type="ECO:0000313" key="2">
    <source>
        <dbReference type="Proteomes" id="UP000318053"/>
    </source>
</evidence>
<keyword evidence="2" id="KW-1185">Reference proteome</keyword>
<dbReference type="AlphaFoldDB" id="A0A5C5WZ39"/>
<protein>
    <submittedName>
        <fullName evidence="1">Uncharacterized protein</fullName>
    </submittedName>
</protein>
<dbReference type="Proteomes" id="UP000318053">
    <property type="component" value="Unassembled WGS sequence"/>
</dbReference>
<proteinExistence type="predicted"/>
<organism evidence="1 2">
    <name type="scientific">Allorhodopirellula solitaria</name>
    <dbReference type="NCBI Taxonomy" id="2527987"/>
    <lineage>
        <taxon>Bacteria</taxon>
        <taxon>Pseudomonadati</taxon>
        <taxon>Planctomycetota</taxon>
        <taxon>Planctomycetia</taxon>
        <taxon>Pirellulales</taxon>
        <taxon>Pirellulaceae</taxon>
        <taxon>Allorhodopirellula</taxon>
    </lineage>
</organism>
<comment type="caution">
    <text evidence="1">The sequence shown here is derived from an EMBL/GenBank/DDBJ whole genome shotgun (WGS) entry which is preliminary data.</text>
</comment>
<gene>
    <name evidence="1" type="ORF">CA85_47180</name>
</gene>
<evidence type="ECO:0000313" key="1">
    <source>
        <dbReference type="EMBL" id="TWT55906.1"/>
    </source>
</evidence>
<accession>A0A5C5WZ39</accession>
<reference evidence="1 2" key="1">
    <citation type="submission" date="2019-02" db="EMBL/GenBank/DDBJ databases">
        <title>Deep-cultivation of Planctomycetes and their phenomic and genomic characterization uncovers novel biology.</title>
        <authorList>
            <person name="Wiegand S."/>
            <person name="Jogler M."/>
            <person name="Boedeker C."/>
            <person name="Pinto D."/>
            <person name="Vollmers J."/>
            <person name="Rivas-Marin E."/>
            <person name="Kohn T."/>
            <person name="Peeters S.H."/>
            <person name="Heuer A."/>
            <person name="Rast P."/>
            <person name="Oberbeckmann S."/>
            <person name="Bunk B."/>
            <person name="Jeske O."/>
            <person name="Meyerdierks A."/>
            <person name="Storesund J.E."/>
            <person name="Kallscheuer N."/>
            <person name="Luecker S."/>
            <person name="Lage O.M."/>
            <person name="Pohl T."/>
            <person name="Merkel B.J."/>
            <person name="Hornburger P."/>
            <person name="Mueller R.-W."/>
            <person name="Bruemmer F."/>
            <person name="Labrenz M."/>
            <person name="Spormann A.M."/>
            <person name="Op Den Camp H."/>
            <person name="Overmann J."/>
            <person name="Amann R."/>
            <person name="Jetten M.S.M."/>
            <person name="Mascher T."/>
            <person name="Medema M.H."/>
            <person name="Devos D.P."/>
            <person name="Kaster A.-K."/>
            <person name="Ovreas L."/>
            <person name="Rohde M."/>
            <person name="Galperin M.Y."/>
            <person name="Jogler C."/>
        </authorList>
    </citation>
    <scope>NUCLEOTIDE SEQUENCE [LARGE SCALE GENOMIC DNA]</scope>
    <source>
        <strain evidence="1 2">CA85</strain>
    </source>
</reference>
<name>A0A5C5WZ39_9BACT</name>
<dbReference type="RefSeq" id="WP_146393529.1">
    <property type="nucleotide sequence ID" value="NZ_SJPK01000020.1"/>
</dbReference>